<protein>
    <submittedName>
        <fullName evidence="2">Uncharacterized protein</fullName>
    </submittedName>
</protein>
<keyword evidence="1" id="KW-1133">Transmembrane helix</keyword>
<accession>T1DSM1</accession>
<reference evidence="3" key="1">
    <citation type="journal article" date="2013" name="Genome">
        <title>Draft Genome Sequences of Porphyromonas crevioricanis JCM 15906T and Porphyromonas cansulci JCM 13913T Isolated from a Canine Oral Cavity.</title>
        <authorList>
            <person name="Sakamoto M."/>
            <person name="Tanaka N."/>
            <person name="Shiwa Y."/>
            <person name="Yoshikawa H."/>
            <person name="Ohkuma M."/>
        </authorList>
    </citation>
    <scope>NUCLEOTIDE SEQUENCE [LARGE SCALE GENOMIC DNA]</scope>
    <source>
        <strain evidence="3">JCM 15906</strain>
    </source>
</reference>
<sequence length="75" mass="8360">MVMKLEKKQQGAGLKKEEWSLGKILIAIVVGLFAYLMITDGLDIARDIKSGKTPDFLVDVRDGIVDGYYGNPPRY</sequence>
<keyword evidence="1" id="KW-0472">Membrane</keyword>
<evidence type="ECO:0000256" key="1">
    <source>
        <dbReference type="SAM" id="Phobius"/>
    </source>
</evidence>
<feature type="transmembrane region" description="Helical" evidence="1">
    <location>
        <begin position="21"/>
        <end position="38"/>
    </location>
</feature>
<keyword evidence="1" id="KW-0812">Transmembrane</keyword>
<dbReference type="Proteomes" id="UP000018031">
    <property type="component" value="Unassembled WGS sequence"/>
</dbReference>
<comment type="caution">
    <text evidence="2">The sequence shown here is derived from an EMBL/GenBank/DDBJ whole genome shotgun (WGS) entry which is preliminary data.</text>
</comment>
<name>T1DSM1_9PORP</name>
<dbReference type="AlphaFoldDB" id="T1DSM1"/>
<organism evidence="2 3">
    <name type="scientific">Porphyromonas crevioricanis JCM 15906</name>
    <dbReference type="NCBI Taxonomy" id="1305617"/>
    <lineage>
        <taxon>Bacteria</taxon>
        <taxon>Pseudomonadati</taxon>
        <taxon>Bacteroidota</taxon>
        <taxon>Bacteroidia</taxon>
        <taxon>Bacteroidales</taxon>
        <taxon>Porphyromonadaceae</taxon>
        <taxon>Porphyromonas</taxon>
    </lineage>
</organism>
<evidence type="ECO:0000313" key="2">
    <source>
        <dbReference type="EMBL" id="GAD05770.1"/>
    </source>
</evidence>
<proteinExistence type="predicted"/>
<gene>
    <name evidence="2" type="ORF">PORCRE_1478</name>
</gene>
<reference evidence="2 3" key="2">
    <citation type="journal article" date="2013" name="Genome Announc.">
        <title>Draft Genome Sequences of Porphyromonas crevioricanis JCM 15906T and Porphyromonas cansulci JCM 13913T Isolated from a Canine Oral Cavity.</title>
        <authorList>
            <person name="Sakamoto M."/>
            <person name="Tanaka N."/>
            <person name="Shiwa Y."/>
            <person name="Yoshikawa H."/>
            <person name="Ohkuma M."/>
        </authorList>
    </citation>
    <scope>NUCLEOTIDE SEQUENCE [LARGE SCALE GENOMIC DNA]</scope>
    <source>
        <strain evidence="2 3">JCM 15906</strain>
    </source>
</reference>
<dbReference type="EMBL" id="BAOU01000040">
    <property type="protein sequence ID" value="GAD05770.1"/>
    <property type="molecule type" value="Genomic_DNA"/>
</dbReference>
<evidence type="ECO:0000313" key="3">
    <source>
        <dbReference type="Proteomes" id="UP000018031"/>
    </source>
</evidence>